<evidence type="ECO:0000256" key="7">
    <source>
        <dbReference type="ARBA" id="ARBA00022787"/>
    </source>
</evidence>
<feature type="coiled-coil region" evidence="13">
    <location>
        <begin position="132"/>
        <end position="194"/>
    </location>
</feature>
<feature type="domain" description="Mitochondria-eating protein C-terminal" evidence="15">
    <location>
        <begin position="220"/>
        <end position="426"/>
    </location>
</feature>
<reference evidence="16 17" key="1">
    <citation type="submission" date="2022-12" db="EMBL/GenBank/DDBJ databases">
        <title>Chromosome-level genome of Tegillarca granosa.</title>
        <authorList>
            <person name="Kim J."/>
        </authorList>
    </citation>
    <scope>NUCLEOTIDE SEQUENCE [LARGE SCALE GENOMIC DNA]</scope>
    <source>
        <strain evidence="16">Teg-2019</strain>
        <tissue evidence="16">Adductor muscle</tissue>
    </source>
</reference>
<keyword evidence="10" id="KW-0496">Mitochondrion</keyword>
<evidence type="ECO:0000313" key="16">
    <source>
        <dbReference type="EMBL" id="KAJ8297435.1"/>
    </source>
</evidence>
<evidence type="ECO:0000256" key="1">
    <source>
        <dbReference type="ARBA" id="ARBA00004294"/>
    </source>
</evidence>
<evidence type="ECO:0000313" key="17">
    <source>
        <dbReference type="Proteomes" id="UP001217089"/>
    </source>
</evidence>
<evidence type="ECO:0000256" key="13">
    <source>
        <dbReference type="SAM" id="Coils"/>
    </source>
</evidence>
<evidence type="ECO:0000256" key="2">
    <source>
        <dbReference type="ARBA" id="ARBA00004305"/>
    </source>
</evidence>
<dbReference type="InterPro" id="IPR026169">
    <property type="entry name" value="MIEAP"/>
</dbReference>
<evidence type="ECO:0000256" key="4">
    <source>
        <dbReference type="ARBA" id="ARBA00008233"/>
    </source>
</evidence>
<evidence type="ECO:0000256" key="8">
    <source>
        <dbReference type="ARBA" id="ARBA00023054"/>
    </source>
</evidence>
<comment type="subcellular location">
    <subcellularLocation>
        <location evidence="3">Cytoplasm</location>
    </subcellularLocation>
    <subcellularLocation>
        <location evidence="2">Mitochondrion matrix</location>
    </subcellularLocation>
    <subcellularLocation>
        <location evidence="1">Mitochondrion outer membrane</location>
    </subcellularLocation>
</comment>
<sequence>MASDSKKKDLIADAKNFCDGMSNVFMLKKRDPQTRHLLEKAKHLIESLIADNQKLSSSSNVGVPRQQRSGGGMGQLWVQLDELKRENQNLRRQFGKAQDDRSTTQKGQGPGEVIIAEHHRFKQENDMLRSQCEKQQTTIKEMESINAKLQEEYKSARIALETTQKSMETILKDYRSMESNLKSVKTENESLKSRLSKQTRPLMRNDSLSKNIENISEKCRPTNIAFMYNTLESQEWMDAKEAMEDESDFEEENITQFLCAVLMEAFQTSKELHSALKSAIAELIRKPTLAICPTIFGQETRKLKLPDDISDGVSQQLRQFCDDLDVGVLVNMLSEKLKNNYSEYVEQGVLENKAVGRYLHESARITWQMAIQQPPMCLSIKDTRFDDDKHKLWWSCDQSRAARIDFFIWPALYDYENGNLLIKGCVHAS</sequence>
<name>A0ABQ9E1P1_TEGGR</name>
<protein>
    <recommendedName>
        <fullName evidence="5">Mitochondria-eating protein</fullName>
    </recommendedName>
    <alternativeName>
        <fullName evidence="12">Spermatogenesis-associated protein 18</fullName>
    </alternativeName>
</protein>
<keyword evidence="17" id="KW-1185">Reference proteome</keyword>
<dbReference type="PANTHER" id="PTHR21771">
    <property type="entry name" value="MITOCHONDRIA-EATING PROTEIN-RELATED"/>
    <property type="match status" value="1"/>
</dbReference>
<keyword evidence="9" id="KW-0446">Lipid-binding</keyword>
<keyword evidence="11" id="KW-0472">Membrane</keyword>
<evidence type="ECO:0000256" key="3">
    <source>
        <dbReference type="ARBA" id="ARBA00004496"/>
    </source>
</evidence>
<organism evidence="16 17">
    <name type="scientific">Tegillarca granosa</name>
    <name type="common">Malaysian cockle</name>
    <name type="synonym">Anadara granosa</name>
    <dbReference type="NCBI Taxonomy" id="220873"/>
    <lineage>
        <taxon>Eukaryota</taxon>
        <taxon>Metazoa</taxon>
        <taxon>Spiralia</taxon>
        <taxon>Lophotrochozoa</taxon>
        <taxon>Mollusca</taxon>
        <taxon>Bivalvia</taxon>
        <taxon>Autobranchia</taxon>
        <taxon>Pteriomorphia</taxon>
        <taxon>Arcoida</taxon>
        <taxon>Arcoidea</taxon>
        <taxon>Arcidae</taxon>
        <taxon>Tegillarca</taxon>
    </lineage>
</organism>
<comment type="caution">
    <text evidence="16">The sequence shown here is derived from an EMBL/GenBank/DDBJ whole genome shotgun (WGS) entry which is preliminary data.</text>
</comment>
<dbReference type="Pfam" id="PF16026">
    <property type="entry name" value="MIEAP"/>
    <property type="match status" value="1"/>
</dbReference>
<evidence type="ECO:0000256" key="5">
    <source>
        <dbReference type="ARBA" id="ARBA00019863"/>
    </source>
</evidence>
<evidence type="ECO:0000259" key="15">
    <source>
        <dbReference type="Pfam" id="PF16026"/>
    </source>
</evidence>
<evidence type="ECO:0000256" key="9">
    <source>
        <dbReference type="ARBA" id="ARBA00023121"/>
    </source>
</evidence>
<dbReference type="InterPro" id="IPR031981">
    <property type="entry name" value="MIEAP_C"/>
</dbReference>
<dbReference type="Proteomes" id="UP001217089">
    <property type="component" value="Unassembled WGS sequence"/>
</dbReference>
<proteinExistence type="inferred from homology"/>
<evidence type="ECO:0000256" key="14">
    <source>
        <dbReference type="SAM" id="MobiDB-lite"/>
    </source>
</evidence>
<keyword evidence="7" id="KW-1000">Mitochondrion outer membrane</keyword>
<evidence type="ECO:0000256" key="10">
    <source>
        <dbReference type="ARBA" id="ARBA00023128"/>
    </source>
</evidence>
<gene>
    <name evidence="16" type="ORF">KUTeg_023966</name>
</gene>
<evidence type="ECO:0000256" key="11">
    <source>
        <dbReference type="ARBA" id="ARBA00023136"/>
    </source>
</evidence>
<keyword evidence="6" id="KW-0963">Cytoplasm</keyword>
<feature type="region of interest" description="Disordered" evidence="14">
    <location>
        <begin position="92"/>
        <end position="111"/>
    </location>
</feature>
<dbReference type="EMBL" id="JARBDR010000923">
    <property type="protein sequence ID" value="KAJ8297435.1"/>
    <property type="molecule type" value="Genomic_DNA"/>
</dbReference>
<accession>A0ABQ9E1P1</accession>
<comment type="similarity">
    <text evidence="4">Belongs to the MIEAP family.</text>
</comment>
<evidence type="ECO:0000256" key="6">
    <source>
        <dbReference type="ARBA" id="ARBA00022490"/>
    </source>
</evidence>
<evidence type="ECO:0000256" key="12">
    <source>
        <dbReference type="ARBA" id="ARBA00032687"/>
    </source>
</evidence>
<keyword evidence="8 13" id="KW-0175">Coiled coil</keyword>